<dbReference type="PANTHER" id="PTHR37419">
    <property type="entry name" value="SERINE/THREONINE-PROTEIN KINASE TOXIN HIPA"/>
    <property type="match status" value="1"/>
</dbReference>
<comment type="caution">
    <text evidence="6">The sequence shown here is derived from an EMBL/GenBank/DDBJ whole genome shotgun (WGS) entry which is preliminary data.</text>
</comment>
<dbReference type="OrthoDB" id="3182374at2"/>
<feature type="region of interest" description="Disordered" evidence="4">
    <location>
        <begin position="288"/>
        <end position="314"/>
    </location>
</feature>
<evidence type="ECO:0000313" key="7">
    <source>
        <dbReference type="Proteomes" id="UP000282460"/>
    </source>
</evidence>
<feature type="compositionally biased region" description="Polar residues" evidence="4">
    <location>
        <begin position="1"/>
        <end position="11"/>
    </location>
</feature>
<evidence type="ECO:0000256" key="1">
    <source>
        <dbReference type="ARBA" id="ARBA00010164"/>
    </source>
</evidence>
<proteinExistence type="inferred from homology"/>
<dbReference type="AlphaFoldDB" id="A0A3L7IX79"/>
<evidence type="ECO:0000256" key="3">
    <source>
        <dbReference type="ARBA" id="ARBA00022777"/>
    </source>
</evidence>
<dbReference type="GO" id="GO:0005829">
    <property type="term" value="C:cytosol"/>
    <property type="evidence" value="ECO:0007669"/>
    <property type="project" value="TreeGrafter"/>
</dbReference>
<dbReference type="Pfam" id="PF07804">
    <property type="entry name" value="HipA_C"/>
    <property type="match status" value="1"/>
</dbReference>
<keyword evidence="7" id="KW-1185">Reference proteome</keyword>
<sequence length="314" mass="34361">MEPPRGTTQSCPLPIPRPELGVPHDSTPTTHILKPAIAGYANHDVNEYLSMRAAAAFGIPAAQTDVLMVNDTLSVLVSTRYDRREREGSWSRIHQEDFCQALSVLPEHKYQDRGGPGIAHMADLIAQIRNRKDREESRTRFFDGLLFNIAAWATDAHAKNYSILLAGDRQTLAPLYDIASHAPYPSVPNSPPEASAMKIGGEYALARIGKAHLLKAAARIRVDTDWASARIDEVRQNVSHTYAEAAMTLAGVPSLRRAAQHVVDSVHQKSKDRGWVDNTSTIDLALTTQHSRQDDSAARDSQSNSGNSTTANLG</sequence>
<name>A0A3L7IX79_9MICO</name>
<evidence type="ECO:0000256" key="4">
    <source>
        <dbReference type="SAM" id="MobiDB-lite"/>
    </source>
</evidence>
<protein>
    <submittedName>
        <fullName evidence="6">Type II toxin-antitoxin system HipA family toxin</fullName>
    </submittedName>
</protein>
<feature type="region of interest" description="Disordered" evidence="4">
    <location>
        <begin position="1"/>
        <end position="21"/>
    </location>
</feature>
<evidence type="ECO:0000259" key="5">
    <source>
        <dbReference type="Pfam" id="PF07804"/>
    </source>
</evidence>
<feature type="compositionally biased region" description="Polar residues" evidence="4">
    <location>
        <begin position="299"/>
        <end position="314"/>
    </location>
</feature>
<keyword evidence="2" id="KW-0808">Transferase</keyword>
<dbReference type="RefSeq" id="WP_121660066.1">
    <property type="nucleotide sequence ID" value="NZ_BMEK01000003.1"/>
</dbReference>
<evidence type="ECO:0000256" key="2">
    <source>
        <dbReference type="ARBA" id="ARBA00022679"/>
    </source>
</evidence>
<dbReference type="EMBL" id="RCWJ01000003">
    <property type="protein sequence ID" value="RLQ82763.1"/>
    <property type="molecule type" value="Genomic_DNA"/>
</dbReference>
<dbReference type="PANTHER" id="PTHR37419:SF1">
    <property type="entry name" value="SERINE_THREONINE-PROTEIN KINASE TOXIN HIPA"/>
    <property type="match status" value="1"/>
</dbReference>
<gene>
    <name evidence="6" type="ORF">D9V28_12505</name>
</gene>
<dbReference type="Proteomes" id="UP000282460">
    <property type="component" value="Unassembled WGS sequence"/>
</dbReference>
<evidence type="ECO:0000313" key="6">
    <source>
        <dbReference type="EMBL" id="RLQ82763.1"/>
    </source>
</evidence>
<keyword evidence="3" id="KW-0418">Kinase</keyword>
<comment type="similarity">
    <text evidence="1">Belongs to the HipA Ser/Thr kinase family.</text>
</comment>
<feature type="domain" description="HipA-like C-terminal" evidence="5">
    <location>
        <begin position="24"/>
        <end position="239"/>
    </location>
</feature>
<dbReference type="InterPro" id="IPR012893">
    <property type="entry name" value="HipA-like_C"/>
</dbReference>
<accession>A0A3L7IX79</accession>
<dbReference type="InterPro" id="IPR052028">
    <property type="entry name" value="HipA_Ser/Thr_kinase"/>
</dbReference>
<dbReference type="GO" id="GO:0004674">
    <property type="term" value="F:protein serine/threonine kinase activity"/>
    <property type="evidence" value="ECO:0007669"/>
    <property type="project" value="TreeGrafter"/>
</dbReference>
<organism evidence="6 7">
    <name type="scientific">Mycetocola zhadangensis</name>
    <dbReference type="NCBI Taxonomy" id="1164595"/>
    <lineage>
        <taxon>Bacteria</taxon>
        <taxon>Bacillati</taxon>
        <taxon>Actinomycetota</taxon>
        <taxon>Actinomycetes</taxon>
        <taxon>Micrococcales</taxon>
        <taxon>Microbacteriaceae</taxon>
        <taxon>Mycetocola</taxon>
    </lineage>
</organism>
<reference evidence="6 7" key="1">
    <citation type="submission" date="2018-10" db="EMBL/GenBank/DDBJ databases">
        <authorList>
            <person name="Li J."/>
        </authorList>
    </citation>
    <scope>NUCLEOTIDE SEQUENCE [LARGE SCALE GENOMIC DNA]</scope>
    <source>
        <strain evidence="6 7">ZD1-4</strain>
    </source>
</reference>